<dbReference type="GeneID" id="36830853"/>
<dbReference type="CDD" id="cd06558">
    <property type="entry name" value="crotonase-like"/>
    <property type="match status" value="1"/>
</dbReference>
<dbReference type="Pfam" id="PF00378">
    <property type="entry name" value="ECH_1"/>
    <property type="match status" value="1"/>
</dbReference>
<organism evidence="2 3">
    <name type="scientific">Acidianus brierleyi</name>
    <dbReference type="NCBI Taxonomy" id="41673"/>
    <lineage>
        <taxon>Archaea</taxon>
        <taxon>Thermoproteota</taxon>
        <taxon>Thermoprotei</taxon>
        <taxon>Sulfolobales</taxon>
        <taxon>Sulfolobaceae</taxon>
        <taxon>Acidianus</taxon>
    </lineage>
</organism>
<accession>A0A2U9IBZ8</accession>
<dbReference type="Gene3D" id="3.90.226.10">
    <property type="entry name" value="2-enoyl-CoA Hydratase, Chain A, domain 1"/>
    <property type="match status" value="1"/>
</dbReference>
<dbReference type="RefSeq" id="WP_110269421.1">
    <property type="nucleotide sequence ID" value="NZ_CP029289.2"/>
</dbReference>
<proteinExistence type="inferred from homology"/>
<dbReference type="InterPro" id="IPR001753">
    <property type="entry name" value="Enoyl-CoA_hydra/iso"/>
</dbReference>
<gene>
    <name evidence="2" type="ORF">DFR85_01815</name>
</gene>
<dbReference type="InterPro" id="IPR051683">
    <property type="entry name" value="Enoyl-CoA_Hydratase/Isomerase"/>
</dbReference>
<dbReference type="OrthoDB" id="27846at2157"/>
<dbReference type="EMBL" id="CP029289">
    <property type="protein sequence ID" value="AWR93537.1"/>
    <property type="molecule type" value="Genomic_DNA"/>
</dbReference>
<sequence>MYVNLEDHNNYCVISFNTGGKYNLVNIKFMIEFLDTLAEIEKNRSYRFIMIHGENGNFGAGADIRELLKASEDKEFAISFFNYMKAMYQKLLNINKITIAQVNGVAYGASLEMLLLMDFVIAEESSKFAAPGGKIGVFPPVLVSLGPYIIGLRNVKRLAMLGEEIDSKEAKNIGLIDSYGDIKEETNSLVSKLVSFSPTALLSMKRLVLSNMSHNLDDAFESIISQVTSDNAKEGISSFLAKIKPSWTNFQF</sequence>
<dbReference type="InterPro" id="IPR029045">
    <property type="entry name" value="ClpP/crotonase-like_dom_sf"/>
</dbReference>
<name>A0A2U9IBZ8_9CREN</name>
<dbReference type="Proteomes" id="UP000248044">
    <property type="component" value="Chromosome"/>
</dbReference>
<evidence type="ECO:0000313" key="2">
    <source>
        <dbReference type="EMBL" id="AWR93537.1"/>
    </source>
</evidence>
<dbReference type="PANTHER" id="PTHR42964:SF1">
    <property type="entry name" value="POLYKETIDE BIOSYNTHESIS ENOYL-COA HYDRATASE PKSH-RELATED"/>
    <property type="match status" value="1"/>
</dbReference>
<comment type="similarity">
    <text evidence="1">Belongs to the enoyl-CoA hydratase/isomerase family.</text>
</comment>
<keyword evidence="3" id="KW-1185">Reference proteome</keyword>
<dbReference type="KEGG" id="abri:DFR85_01815"/>
<dbReference type="AlphaFoldDB" id="A0A2U9IBZ8"/>
<dbReference type="GO" id="GO:0016853">
    <property type="term" value="F:isomerase activity"/>
    <property type="evidence" value="ECO:0007669"/>
    <property type="project" value="UniProtKB-KW"/>
</dbReference>
<dbReference type="PANTHER" id="PTHR42964">
    <property type="entry name" value="ENOYL-COA HYDRATASE"/>
    <property type="match status" value="1"/>
</dbReference>
<protein>
    <submittedName>
        <fullName evidence="2">Enoyl-CoA hydratase/isomerase family protein</fullName>
    </submittedName>
</protein>
<dbReference type="SUPFAM" id="SSF52096">
    <property type="entry name" value="ClpP/crotonase"/>
    <property type="match status" value="1"/>
</dbReference>
<evidence type="ECO:0000256" key="1">
    <source>
        <dbReference type="ARBA" id="ARBA00005254"/>
    </source>
</evidence>
<keyword evidence="2" id="KW-0413">Isomerase</keyword>
<reference evidence="2 3" key="1">
    <citation type="submission" date="2018-05" db="EMBL/GenBank/DDBJ databases">
        <title>Complete Genome Sequences of Extremely Thermoacidophilic, Metal-Mobilizing Type-Strain Members of the Archaeal Family Sulfolobaceae: Acidianus brierleyi DSM-1651T, Acidianus sulfidivorans DSM-18786T, Metallosphaera hakonensis DSM-7519T, and Metallosphaera prunae DSM-10039T.</title>
        <authorList>
            <person name="Counts J.A."/>
            <person name="Kelly R.M."/>
        </authorList>
    </citation>
    <scope>NUCLEOTIDE SEQUENCE [LARGE SCALE GENOMIC DNA]</scope>
    <source>
        <strain evidence="2 3">DSM 1651</strain>
    </source>
</reference>
<evidence type="ECO:0000313" key="3">
    <source>
        <dbReference type="Proteomes" id="UP000248044"/>
    </source>
</evidence>